<comment type="caution">
    <text evidence="3">The sequence shown here is derived from an EMBL/GenBank/DDBJ whole genome shotgun (WGS) entry which is preliminary data.</text>
</comment>
<dbReference type="OrthoDB" id="9811239at2"/>
<dbReference type="PANTHER" id="PTHR12526">
    <property type="entry name" value="GLYCOSYLTRANSFERASE"/>
    <property type="match status" value="1"/>
</dbReference>
<keyword evidence="3" id="KW-0808">Transferase</keyword>
<feature type="domain" description="Glycosyl transferase family 1" evidence="1">
    <location>
        <begin position="200"/>
        <end position="358"/>
    </location>
</feature>
<dbReference type="Pfam" id="PF13439">
    <property type="entry name" value="Glyco_transf_4"/>
    <property type="match status" value="1"/>
</dbReference>
<dbReference type="Proteomes" id="UP000023482">
    <property type="component" value="Unassembled WGS sequence"/>
</dbReference>
<dbReference type="EMBL" id="JDFF01000012">
    <property type="protein sequence ID" value="EWC92541.1"/>
    <property type="molecule type" value="Genomic_DNA"/>
</dbReference>
<name>Z4WSL3_9PORP</name>
<reference evidence="3 4" key="1">
    <citation type="submission" date="2014-01" db="EMBL/GenBank/DDBJ databases">
        <authorList>
            <person name="Durkin A.S."/>
            <person name="McCorrison J."/>
            <person name="Torralba M."/>
            <person name="Gillis M."/>
            <person name="Haft D.H."/>
            <person name="Methe B."/>
            <person name="Sutton G."/>
            <person name="Nelson K.E."/>
        </authorList>
    </citation>
    <scope>NUCLEOTIDE SEQUENCE [LARGE SCALE GENOMIC DNA]</scope>
    <source>
        <strain evidence="3 4">ATCC 51270</strain>
    </source>
</reference>
<sequence length="385" mass="44350">MKIVYCIKSLHHAGGMERVTTTKANYFAEQGHDVTIVVTDLSRREPFFLLNPSIHVVDLSINYDEIDGTSRLRKYWHLYKHRKHHRKLLTEYLKQAQPDITISTGYHEFSFLHSIKDGSVKVGEHHGSFGNIKKEHRFSSKNYLRRLMAWWATRSFASHASRYDCMQLLTKEDASFWDGKIKHLQVIHNIVPIHSDITAPLSNKRCIVVARFSHEKNLHEILEIWAIVSAQHPDWELVFFGDGYLQQSLEDRARALKIDTSCHFYSPTNTITQEYLQSSILLMTSHSEGLPMVLLEAQEVGLPSICYAFHCGARDVICDAIEAPGFVVPYGDRHAFAEKLSLLMEDEELRYKMGQAAKANAHRFSPEVILPQWDALFQSLTKEKK</sequence>
<keyword evidence="3" id="KW-0328">Glycosyltransferase</keyword>
<proteinExistence type="predicted"/>
<evidence type="ECO:0000313" key="3">
    <source>
        <dbReference type="EMBL" id="EWC92541.1"/>
    </source>
</evidence>
<dbReference type="SUPFAM" id="SSF53756">
    <property type="entry name" value="UDP-Glycosyltransferase/glycogen phosphorylase"/>
    <property type="match status" value="1"/>
</dbReference>
<dbReference type="EC" id="2.4.-.-" evidence="3"/>
<dbReference type="Pfam" id="PF00534">
    <property type="entry name" value="Glycos_transf_1"/>
    <property type="match status" value="1"/>
</dbReference>
<feature type="domain" description="Glycosyltransferase subfamily 4-like N-terminal" evidence="2">
    <location>
        <begin position="14"/>
        <end position="191"/>
    </location>
</feature>
<dbReference type="AlphaFoldDB" id="Z4WSL3"/>
<evidence type="ECO:0000259" key="2">
    <source>
        <dbReference type="Pfam" id="PF13439"/>
    </source>
</evidence>
<dbReference type="InterPro" id="IPR001296">
    <property type="entry name" value="Glyco_trans_1"/>
</dbReference>
<evidence type="ECO:0000259" key="1">
    <source>
        <dbReference type="Pfam" id="PF00534"/>
    </source>
</evidence>
<dbReference type="PATRIC" id="fig|887901.3.peg.748"/>
<evidence type="ECO:0000313" key="4">
    <source>
        <dbReference type="Proteomes" id="UP000023482"/>
    </source>
</evidence>
<dbReference type="InterPro" id="IPR028098">
    <property type="entry name" value="Glyco_trans_4-like_N"/>
</dbReference>
<dbReference type="Gene3D" id="3.40.50.2000">
    <property type="entry name" value="Glycogen Phosphorylase B"/>
    <property type="match status" value="2"/>
</dbReference>
<dbReference type="RefSeq" id="WP_044168574.1">
    <property type="nucleotide sequence ID" value="NZ_JDFF01000012.1"/>
</dbReference>
<organism evidence="3 4">
    <name type="scientific">Porphyromonas catoniae ATCC 51270</name>
    <dbReference type="NCBI Taxonomy" id="887901"/>
    <lineage>
        <taxon>Bacteria</taxon>
        <taxon>Pseudomonadati</taxon>
        <taxon>Bacteroidota</taxon>
        <taxon>Bacteroidia</taxon>
        <taxon>Bacteroidales</taxon>
        <taxon>Porphyromonadaceae</taxon>
        <taxon>Porphyromonas</taxon>
    </lineage>
</organism>
<dbReference type="CDD" id="cd03820">
    <property type="entry name" value="GT4_AmsD-like"/>
    <property type="match status" value="1"/>
</dbReference>
<accession>Z4WSL3</accession>
<keyword evidence="4" id="KW-1185">Reference proteome</keyword>
<gene>
    <name evidence="3" type="ORF">HMPREF0636_1562</name>
</gene>
<protein>
    <submittedName>
        <fullName evidence="3">Glycosyltransferase, group 1 family protein</fullName>
        <ecNumber evidence="3">2.4.-.-</ecNumber>
    </submittedName>
</protein>
<dbReference type="GO" id="GO:0016757">
    <property type="term" value="F:glycosyltransferase activity"/>
    <property type="evidence" value="ECO:0007669"/>
    <property type="project" value="UniProtKB-KW"/>
</dbReference>
<dbReference type="PANTHER" id="PTHR12526:SF630">
    <property type="entry name" value="GLYCOSYLTRANSFERASE"/>
    <property type="match status" value="1"/>
</dbReference>